<evidence type="ECO:0000256" key="1">
    <source>
        <dbReference type="SAM" id="Phobius"/>
    </source>
</evidence>
<feature type="transmembrane region" description="Helical" evidence="1">
    <location>
        <begin position="122"/>
        <end position="147"/>
    </location>
</feature>
<name>A0A258CXU1_CAUVI</name>
<feature type="transmembrane region" description="Helical" evidence="1">
    <location>
        <begin position="83"/>
        <end position="101"/>
    </location>
</feature>
<dbReference type="AlphaFoldDB" id="A0A258CXU1"/>
<proteinExistence type="predicted"/>
<dbReference type="Proteomes" id="UP000215616">
    <property type="component" value="Unassembled WGS sequence"/>
</dbReference>
<evidence type="ECO:0000313" key="2">
    <source>
        <dbReference type="EMBL" id="OYX00288.1"/>
    </source>
</evidence>
<feature type="transmembrane region" description="Helical" evidence="1">
    <location>
        <begin position="24"/>
        <end position="47"/>
    </location>
</feature>
<keyword evidence="1" id="KW-1133">Transmembrane helix</keyword>
<gene>
    <name evidence="2" type="ORF">B7Z12_16415</name>
</gene>
<feature type="transmembrane region" description="Helical" evidence="1">
    <location>
        <begin position="153"/>
        <end position="171"/>
    </location>
</feature>
<keyword evidence="1" id="KW-0812">Transmembrane</keyword>
<dbReference type="EMBL" id="NCDQ01000324">
    <property type="protein sequence ID" value="OYX00288.1"/>
    <property type="molecule type" value="Genomic_DNA"/>
</dbReference>
<evidence type="ECO:0008006" key="4">
    <source>
        <dbReference type="Google" id="ProtNLM"/>
    </source>
</evidence>
<reference evidence="2 3" key="1">
    <citation type="submission" date="2017-03" db="EMBL/GenBank/DDBJ databases">
        <title>Lifting the veil on microbial sulfur biogeochemistry in mining wastewaters.</title>
        <authorList>
            <person name="Kantor R.S."/>
            <person name="Colenbrander Nelson T."/>
            <person name="Marshall S."/>
            <person name="Bennett D."/>
            <person name="Apte S."/>
            <person name="Camacho D."/>
            <person name="Thomas B.C."/>
            <person name="Warren L.A."/>
            <person name="Banfield J.F."/>
        </authorList>
    </citation>
    <scope>NUCLEOTIDE SEQUENCE [LARGE SCALE GENOMIC DNA]</scope>
    <source>
        <strain evidence="2">32-67-7</strain>
    </source>
</reference>
<feature type="transmembrane region" description="Helical" evidence="1">
    <location>
        <begin position="199"/>
        <end position="232"/>
    </location>
</feature>
<accession>A0A258CXU1</accession>
<evidence type="ECO:0000313" key="3">
    <source>
        <dbReference type="Proteomes" id="UP000215616"/>
    </source>
</evidence>
<keyword evidence="1" id="KW-0472">Membrane</keyword>
<organism evidence="2 3">
    <name type="scientific">Caulobacter vibrioides</name>
    <name type="common">Caulobacter crescentus</name>
    <dbReference type="NCBI Taxonomy" id="155892"/>
    <lineage>
        <taxon>Bacteria</taxon>
        <taxon>Pseudomonadati</taxon>
        <taxon>Pseudomonadota</taxon>
        <taxon>Alphaproteobacteria</taxon>
        <taxon>Caulobacterales</taxon>
        <taxon>Caulobacteraceae</taxon>
        <taxon>Caulobacter</taxon>
    </lineage>
</organism>
<protein>
    <recommendedName>
        <fullName evidence="4">Glycerophosphoryl diester phosphodiesterase membrane domain-containing protein</fullName>
    </recommendedName>
</protein>
<comment type="caution">
    <text evidence="2">The sequence shown here is derived from an EMBL/GenBank/DDBJ whole genome shotgun (WGS) entry which is preliminary data.</text>
</comment>
<sequence>MAKFSASDAAFSGFRLVRENLKTVGVWIAVMTVVSIIANALTIHFFGAQMEAAMSLMTNPDGPSPDEMTKLADQMTPTLLWTLPYNLIVQGVTLAALNRLIQRHGDDRFAYLRVGKDELRQIVVSILTGLLLVAVLFGSALVVGLLAAVGGGLLSALVMLGAVVGVIYLLVRLSLASAMTFDKGEIVFFRSMQVTKGAFWSLLGAYVVAAVMSMIVWLLIVIIVYAAVAIVTGDFSAAGNALRADTSSLKSYFTPSGIVQQLFSGFMAVLSALIMLSPAPTIYKALREGEAPAENAGGW</sequence>
<feature type="transmembrane region" description="Helical" evidence="1">
    <location>
        <begin position="252"/>
        <end position="276"/>
    </location>
</feature>